<reference evidence="2" key="1">
    <citation type="submission" date="2014-09" db="EMBL/GenBank/DDBJ databases">
        <authorList>
            <person name="Magalhaes I.L.F."/>
            <person name="Oliveira U."/>
            <person name="Santos F.R."/>
            <person name="Vidigal T.H.D.A."/>
            <person name="Brescovit A.D."/>
            <person name="Santos A.J."/>
        </authorList>
    </citation>
    <scope>NUCLEOTIDE SEQUENCE</scope>
    <source>
        <tissue evidence="2">Shoot tissue taken approximately 20 cm above the soil surface</tissue>
    </source>
</reference>
<evidence type="ECO:0000313" key="2">
    <source>
        <dbReference type="EMBL" id="JAD29190.1"/>
    </source>
</evidence>
<keyword evidence="1" id="KW-0812">Transmembrane</keyword>
<keyword evidence="1" id="KW-0472">Membrane</keyword>
<feature type="transmembrane region" description="Helical" evidence="1">
    <location>
        <begin position="34"/>
        <end position="57"/>
    </location>
</feature>
<accession>A0A0A8YXI6</accession>
<name>A0A0A8YXI6_ARUDO</name>
<dbReference type="EMBL" id="GBRH01268705">
    <property type="protein sequence ID" value="JAD29190.1"/>
    <property type="molecule type" value="Transcribed_RNA"/>
</dbReference>
<proteinExistence type="predicted"/>
<evidence type="ECO:0000256" key="1">
    <source>
        <dbReference type="SAM" id="Phobius"/>
    </source>
</evidence>
<keyword evidence="1" id="KW-1133">Transmembrane helix</keyword>
<reference evidence="2" key="2">
    <citation type="journal article" date="2015" name="Data Brief">
        <title>Shoot transcriptome of the giant reed, Arundo donax.</title>
        <authorList>
            <person name="Barrero R.A."/>
            <person name="Guerrero F.D."/>
            <person name="Moolhuijzen P."/>
            <person name="Goolsby J.A."/>
            <person name="Tidwell J."/>
            <person name="Bellgard S.E."/>
            <person name="Bellgard M.I."/>
        </authorList>
    </citation>
    <scope>NUCLEOTIDE SEQUENCE</scope>
    <source>
        <tissue evidence="2">Shoot tissue taken approximately 20 cm above the soil surface</tissue>
    </source>
</reference>
<organism evidence="2">
    <name type="scientific">Arundo donax</name>
    <name type="common">Giant reed</name>
    <name type="synonym">Donax arundinaceus</name>
    <dbReference type="NCBI Taxonomy" id="35708"/>
    <lineage>
        <taxon>Eukaryota</taxon>
        <taxon>Viridiplantae</taxon>
        <taxon>Streptophyta</taxon>
        <taxon>Embryophyta</taxon>
        <taxon>Tracheophyta</taxon>
        <taxon>Spermatophyta</taxon>
        <taxon>Magnoliopsida</taxon>
        <taxon>Liliopsida</taxon>
        <taxon>Poales</taxon>
        <taxon>Poaceae</taxon>
        <taxon>PACMAD clade</taxon>
        <taxon>Arundinoideae</taxon>
        <taxon>Arundineae</taxon>
        <taxon>Arundo</taxon>
    </lineage>
</organism>
<sequence length="66" mass="7887">MFSEWMVSFVQHPRFFSISSNFIRGYTDGQMALFVHQFVLIVFSVLQIFLSYTYYLASEFPRCLRS</sequence>
<dbReference type="AlphaFoldDB" id="A0A0A8YXI6"/>
<protein>
    <submittedName>
        <fullName evidence="2">Uncharacterized protein</fullName>
    </submittedName>
</protein>